<keyword evidence="5" id="KW-0560">Oxidoreductase</keyword>
<dbReference type="SUPFAM" id="SSF51395">
    <property type="entry name" value="FMN-linked oxidoreductases"/>
    <property type="match status" value="1"/>
</dbReference>
<evidence type="ECO:0000256" key="5">
    <source>
        <dbReference type="ARBA" id="ARBA00023002"/>
    </source>
</evidence>
<dbReference type="OrthoDB" id="72788at2759"/>
<evidence type="ECO:0000256" key="2">
    <source>
        <dbReference type="ARBA" id="ARBA00022630"/>
    </source>
</evidence>
<evidence type="ECO:0000256" key="3">
    <source>
        <dbReference type="ARBA" id="ARBA00022643"/>
    </source>
</evidence>
<reference evidence="7 8" key="1">
    <citation type="journal article" date="2007" name="Nat. Biotechnol.">
        <title>Genome sequence of the lignocellulose-bioconverting and xylose-fermenting yeast Pichia stipitis.</title>
        <authorList>
            <person name="Jeffries T.W."/>
            <person name="Grigoriev I.V."/>
            <person name="Grimwood J."/>
            <person name="Laplaza J.M."/>
            <person name="Aerts A."/>
            <person name="Salamov A."/>
            <person name="Schmutz J."/>
            <person name="Lindquist E."/>
            <person name="Dehal P."/>
            <person name="Shapiro H."/>
            <person name="Jin Y.S."/>
            <person name="Passoth V."/>
            <person name="Richardson P.M."/>
        </authorList>
    </citation>
    <scope>NUCLEOTIDE SEQUENCE [LARGE SCALE GENOMIC DNA]</scope>
    <source>
        <strain evidence="8">ATCC 58785 / CBS 6054 / NBRC 10063 / NRRL Y-11545</strain>
    </source>
</reference>
<organism evidence="7 8">
    <name type="scientific">Scheffersomyces stipitis (strain ATCC 58785 / CBS 6054 / NBRC 10063 / NRRL Y-11545)</name>
    <name type="common">Yeast</name>
    <name type="synonym">Pichia stipitis</name>
    <dbReference type="NCBI Taxonomy" id="322104"/>
    <lineage>
        <taxon>Eukaryota</taxon>
        <taxon>Fungi</taxon>
        <taxon>Dikarya</taxon>
        <taxon>Ascomycota</taxon>
        <taxon>Saccharomycotina</taxon>
        <taxon>Pichiomycetes</taxon>
        <taxon>Debaryomycetaceae</taxon>
        <taxon>Scheffersomyces</taxon>
    </lineage>
</organism>
<feature type="domain" description="NADH:flavin oxidoreductase/NADH oxidase N-terminal" evidence="6">
    <location>
        <begin position="43"/>
        <end position="390"/>
    </location>
</feature>
<name>A3LRT1_PICST</name>
<dbReference type="OMA" id="ANIPWGP"/>
<dbReference type="RefSeq" id="XP_001383472.2">
    <property type="nucleotide sequence ID" value="XM_001383435.1"/>
</dbReference>
<dbReference type="InParanoid" id="A3LRT1"/>
<evidence type="ECO:0000313" key="7">
    <source>
        <dbReference type="EMBL" id="ABN65443.2"/>
    </source>
</evidence>
<dbReference type="Proteomes" id="UP000002258">
    <property type="component" value="Chromosome 3"/>
</dbReference>
<protein>
    <submittedName>
        <fullName evidence="7">NADH:flavin oxidoreductase/12-oxophytodienoate reductase</fullName>
    </submittedName>
</protein>
<keyword evidence="3" id="KW-0288">FMN</keyword>
<comment type="cofactor">
    <cofactor evidence="1">
        <name>FMN</name>
        <dbReference type="ChEBI" id="CHEBI:58210"/>
    </cofactor>
</comment>
<dbReference type="InterPro" id="IPR013785">
    <property type="entry name" value="Aldolase_TIM"/>
</dbReference>
<dbReference type="PANTHER" id="PTHR43303">
    <property type="entry name" value="NADPH DEHYDROGENASE C23G7.10C-RELATED"/>
    <property type="match status" value="1"/>
</dbReference>
<dbReference type="GO" id="GO:0050661">
    <property type="term" value="F:NADP binding"/>
    <property type="evidence" value="ECO:0007669"/>
    <property type="project" value="InterPro"/>
</dbReference>
<evidence type="ECO:0000256" key="1">
    <source>
        <dbReference type="ARBA" id="ARBA00001917"/>
    </source>
</evidence>
<gene>
    <name evidence="7" type="primary">OYE3.2</name>
    <name evidence="7" type="ORF">PICST_57134</name>
</gene>
<dbReference type="Gene3D" id="3.20.20.70">
    <property type="entry name" value="Aldolase class I"/>
    <property type="match status" value="1"/>
</dbReference>
<dbReference type="PANTHER" id="PTHR43303:SF4">
    <property type="entry name" value="NADPH DEHYDROGENASE C23G7.10C-RELATED"/>
    <property type="match status" value="1"/>
</dbReference>
<sequence length="434" mass="47767">MTSSSVGPDYEVPVAKNVDYYSPLPDVASGTFFKEKEADKPPKIFSPLKIRGLTLPNRIGVSPMCQYSADEKFQATPFHLIHYGSILLRGPAITIIEASAVSPEGPLSPHDLGIFNDAQAEKLKPIVDFAHAYKKLIAIQLAHGGRKASGQPLFSHLEQVSDASVGGFPDKTVAPSAIPFRPYGNLPTPNEITKEDIKRVIREFGEAAKRSIEISGFDAIDIHAAHGYLIHEFYSAFSNKRTDEYGGSFENRIRFLLEVIDSVRSNIPESVPVFLRISASDNVDDPDAWTIEDSIKLAKIVADKGIDLIDVSSGGNIYKQQSRSKLQTADKPIHEPFARAIKEAVGDKLLVSCVANLERDPKQTAELIEEGSFDLALMGKGFMKNPGLVWHFADVLGVKTHQIQQYNWVFNPKREGIAELIARTEKLSAQESAQ</sequence>
<dbReference type="GO" id="GO:0003959">
    <property type="term" value="F:NADPH dehydrogenase activity"/>
    <property type="evidence" value="ECO:0007669"/>
    <property type="project" value="InterPro"/>
</dbReference>
<dbReference type="KEGG" id="pic:PICST_57134"/>
<dbReference type="CDD" id="cd02932">
    <property type="entry name" value="OYE_YqiM_FMN"/>
    <property type="match status" value="1"/>
</dbReference>
<proteinExistence type="predicted"/>
<keyword evidence="8" id="KW-1185">Reference proteome</keyword>
<accession>A3LRT1</accession>
<dbReference type="eggNOG" id="KOG0134">
    <property type="taxonomic scope" value="Eukaryota"/>
</dbReference>
<dbReference type="GeneID" id="4837924"/>
<keyword evidence="2" id="KW-0285">Flavoprotein</keyword>
<evidence type="ECO:0000256" key="4">
    <source>
        <dbReference type="ARBA" id="ARBA00022857"/>
    </source>
</evidence>
<dbReference type="InterPro" id="IPR044152">
    <property type="entry name" value="YqjM-like"/>
</dbReference>
<dbReference type="HOGENOM" id="CLU_012153_2_1_1"/>
<dbReference type="AlphaFoldDB" id="A3LRT1"/>
<evidence type="ECO:0000313" key="8">
    <source>
        <dbReference type="Proteomes" id="UP000002258"/>
    </source>
</evidence>
<evidence type="ECO:0000259" key="6">
    <source>
        <dbReference type="Pfam" id="PF00724"/>
    </source>
</evidence>
<keyword evidence="4" id="KW-0521">NADP</keyword>
<dbReference type="STRING" id="322104.A3LRT1"/>
<dbReference type="EMBL" id="CP000497">
    <property type="protein sequence ID" value="ABN65443.2"/>
    <property type="molecule type" value="Genomic_DNA"/>
</dbReference>
<dbReference type="InterPro" id="IPR001155">
    <property type="entry name" value="OxRdtase_FMN_N"/>
</dbReference>
<dbReference type="Pfam" id="PF00724">
    <property type="entry name" value="Oxidored_FMN"/>
    <property type="match status" value="1"/>
</dbReference>
<dbReference type="GO" id="GO:0010181">
    <property type="term" value="F:FMN binding"/>
    <property type="evidence" value="ECO:0007669"/>
    <property type="project" value="InterPro"/>
</dbReference>